<dbReference type="PRINTS" id="PR00481">
    <property type="entry name" value="LAMNOPPTDASE"/>
</dbReference>
<dbReference type="PANTHER" id="PTHR11963:SF23">
    <property type="entry name" value="CYTOSOL AMINOPEPTIDASE"/>
    <property type="match status" value="1"/>
</dbReference>
<dbReference type="InterPro" id="IPR043472">
    <property type="entry name" value="Macro_dom-like"/>
</dbReference>
<sequence>MTNIDVFSKDLSALHTPLVLAVTKKDDELQVPTFPALLDFARAAGMTGKLGEVNRVPSPHDFSADFVVFAGVGSPNTPADVLQNFREAAGNVTRSITSEELAFSFPTKNREEVLATLEGALLGAYRFAKYQSNPAKTLQTLYFPSGDALTETEYSQLQATIKAVTRVRDLVNTSPLELYPDSMAQAFKKASKNLPVSFEKWDYHDLKDQGFGGLVAVGKGSKRKPCLVKLTYAPEGAKAHVALVGKGITFDSGGYSLKPSSSMLTMKSDMTGAATMGAVCLAAAEMRLPVTVTAWLCLAENLVSGNASRVDDVITMRSGKTVEITNTDAEGRLVLADGLTMATAQHPDLVIDMATLTGAQRIAFGTRIAGVMGCQKDRIRDASVKVGEPAWTAPLPDYLLEHLHSDVADIANSSSKREAGMLVAGIFLKQFVGDTPWAHIDIAGPGFNTGSAWGYTPKGGTGYGVRTLLEVIAEMGR</sequence>
<accession>A0A2X2YLX7</accession>
<evidence type="ECO:0000313" key="10">
    <source>
        <dbReference type="EMBL" id="NMW87821.1"/>
    </source>
</evidence>
<evidence type="ECO:0000256" key="7">
    <source>
        <dbReference type="ARBA" id="ARBA00050021"/>
    </source>
</evidence>
<dbReference type="InterPro" id="IPR000819">
    <property type="entry name" value="Peptidase_M17_C"/>
</dbReference>
<dbReference type="GO" id="GO:0070006">
    <property type="term" value="F:metalloaminopeptidase activity"/>
    <property type="evidence" value="ECO:0007669"/>
    <property type="project" value="InterPro"/>
</dbReference>
<dbReference type="Proteomes" id="UP000553981">
    <property type="component" value="Unassembled WGS sequence"/>
</dbReference>
<dbReference type="InterPro" id="IPR008283">
    <property type="entry name" value="Peptidase_M17_N"/>
</dbReference>
<dbReference type="EMBL" id="JABCUI010000004">
    <property type="protein sequence ID" value="NMW87821.1"/>
    <property type="molecule type" value="Genomic_DNA"/>
</dbReference>
<keyword evidence="4 11" id="KW-0378">Hydrolase</keyword>
<reference evidence="11 12" key="1">
    <citation type="submission" date="2018-06" db="EMBL/GenBank/DDBJ databases">
        <authorList>
            <consortium name="Pathogen Informatics"/>
            <person name="Doyle S."/>
        </authorList>
    </citation>
    <scope>NUCLEOTIDE SEQUENCE [LARGE SCALE GENOMIC DNA]</scope>
    <source>
        <strain evidence="11 12">NCTC11820</strain>
    </source>
</reference>
<dbReference type="RefSeq" id="WP_013189504.1">
    <property type="nucleotide sequence ID" value="NZ_CP068112.1"/>
</dbReference>
<dbReference type="InterPro" id="IPR011356">
    <property type="entry name" value="Leucine_aapep/pepB"/>
</dbReference>
<dbReference type="GO" id="GO:0030145">
    <property type="term" value="F:manganese ion binding"/>
    <property type="evidence" value="ECO:0007669"/>
    <property type="project" value="InterPro"/>
</dbReference>
<evidence type="ECO:0000256" key="6">
    <source>
        <dbReference type="ARBA" id="ARBA00049972"/>
    </source>
</evidence>
<dbReference type="GO" id="GO:0005737">
    <property type="term" value="C:cytoplasm"/>
    <property type="evidence" value="ECO:0007669"/>
    <property type="project" value="InterPro"/>
</dbReference>
<evidence type="ECO:0000313" key="12">
    <source>
        <dbReference type="Proteomes" id="UP000250245"/>
    </source>
</evidence>
<dbReference type="GeneID" id="55565708"/>
<dbReference type="Proteomes" id="UP000250245">
    <property type="component" value="Unassembled WGS sequence"/>
</dbReference>
<dbReference type="OMA" id="WPMPLPE"/>
<comment type="similarity">
    <text evidence="1">Belongs to the peptidase M17 family.</text>
</comment>
<dbReference type="GO" id="GO:0006508">
    <property type="term" value="P:proteolysis"/>
    <property type="evidence" value="ECO:0007669"/>
    <property type="project" value="UniProtKB-KW"/>
</dbReference>
<feature type="domain" description="Cytosol aminopeptidase" evidence="9">
    <location>
        <begin position="326"/>
        <end position="333"/>
    </location>
</feature>
<evidence type="ECO:0000256" key="8">
    <source>
        <dbReference type="ARBA" id="ARBA00050061"/>
    </source>
</evidence>
<dbReference type="Pfam" id="PF00883">
    <property type="entry name" value="Peptidase_M17"/>
    <property type="match status" value="1"/>
</dbReference>
<keyword evidence="2 11" id="KW-0031">Aminopeptidase</keyword>
<dbReference type="Gene3D" id="3.40.220.10">
    <property type="entry name" value="Leucine Aminopeptidase, subunit E, domain 1"/>
    <property type="match status" value="1"/>
</dbReference>
<name>A0A2X2YLX7_9ACTO</name>
<evidence type="ECO:0000256" key="5">
    <source>
        <dbReference type="ARBA" id="ARBA00033172"/>
    </source>
</evidence>
<gene>
    <name evidence="11" type="primary">pepA</name>
    <name evidence="10" type="ORF">HHJ67_08745</name>
    <name evidence="11" type="ORF">NCTC11820_00989</name>
</gene>
<evidence type="ECO:0000256" key="4">
    <source>
        <dbReference type="ARBA" id="ARBA00022801"/>
    </source>
</evidence>
<dbReference type="EMBL" id="UASJ01000001">
    <property type="protein sequence ID" value="SQB64637.1"/>
    <property type="molecule type" value="Genomic_DNA"/>
</dbReference>
<dbReference type="Pfam" id="PF02789">
    <property type="entry name" value="Peptidase_M17_N"/>
    <property type="match status" value="1"/>
</dbReference>
<dbReference type="Gene3D" id="3.40.630.10">
    <property type="entry name" value="Zn peptidases"/>
    <property type="match status" value="1"/>
</dbReference>
<evidence type="ECO:0000313" key="11">
    <source>
        <dbReference type="EMBL" id="SQB64637.1"/>
    </source>
</evidence>
<reference evidence="10 13" key="2">
    <citation type="submission" date="2020-04" db="EMBL/GenBank/DDBJ databases">
        <title>Antimicrobial susceptibility and clonality of vaginal-derived multi-drug resistant Mobiluncus isolates in China.</title>
        <authorList>
            <person name="Zhang X."/>
        </authorList>
    </citation>
    <scope>NUCLEOTIDE SEQUENCE [LARGE SCALE GENOMIC DNA]</scope>
    <source>
        <strain evidence="10 13">19</strain>
    </source>
</reference>
<dbReference type="SUPFAM" id="SSF53187">
    <property type="entry name" value="Zn-dependent exopeptidases"/>
    <property type="match status" value="1"/>
</dbReference>
<evidence type="ECO:0000313" key="13">
    <source>
        <dbReference type="Proteomes" id="UP000553981"/>
    </source>
</evidence>
<dbReference type="SUPFAM" id="SSF52949">
    <property type="entry name" value="Macro domain-like"/>
    <property type="match status" value="1"/>
</dbReference>
<keyword evidence="3" id="KW-0645">Protease</keyword>
<evidence type="ECO:0000259" key="9">
    <source>
        <dbReference type="PROSITE" id="PS00631"/>
    </source>
</evidence>
<dbReference type="CDD" id="cd00433">
    <property type="entry name" value="Peptidase_M17"/>
    <property type="match status" value="1"/>
</dbReference>
<organism evidence="11 12">
    <name type="scientific">Mobiluncus curtisii</name>
    <dbReference type="NCBI Taxonomy" id="2051"/>
    <lineage>
        <taxon>Bacteria</taxon>
        <taxon>Bacillati</taxon>
        <taxon>Actinomycetota</taxon>
        <taxon>Actinomycetes</taxon>
        <taxon>Actinomycetales</taxon>
        <taxon>Actinomycetaceae</taxon>
        <taxon>Mobiluncus</taxon>
    </lineage>
</organism>
<dbReference type="AlphaFoldDB" id="A0A2X2YLX7"/>
<protein>
    <recommendedName>
        <fullName evidence="7">Probable cytosol aminopeptidase</fullName>
    </recommendedName>
    <alternativeName>
        <fullName evidence="8">Leucine aminopeptidase</fullName>
    </alternativeName>
    <alternativeName>
        <fullName evidence="5">Leucyl aminopeptidase</fullName>
    </alternativeName>
</protein>
<evidence type="ECO:0000256" key="2">
    <source>
        <dbReference type="ARBA" id="ARBA00022438"/>
    </source>
</evidence>
<dbReference type="NCBIfam" id="NF002073">
    <property type="entry name" value="PRK00913.1-2"/>
    <property type="match status" value="1"/>
</dbReference>
<dbReference type="PANTHER" id="PTHR11963">
    <property type="entry name" value="LEUCINE AMINOPEPTIDASE-RELATED"/>
    <property type="match status" value="1"/>
</dbReference>
<evidence type="ECO:0000256" key="1">
    <source>
        <dbReference type="ARBA" id="ARBA00009528"/>
    </source>
</evidence>
<dbReference type="PROSITE" id="PS00631">
    <property type="entry name" value="CYTOSOL_AP"/>
    <property type="match status" value="1"/>
</dbReference>
<proteinExistence type="inferred from homology"/>
<evidence type="ECO:0000256" key="3">
    <source>
        <dbReference type="ARBA" id="ARBA00022670"/>
    </source>
</evidence>
<comment type="function">
    <text evidence="6">Presumably involved in the processing and regular turnover of intracellular proteins. Catalyzes the removal of unsubstituted N-terminal amino acids from various peptides.</text>
</comment>